<evidence type="ECO:0000256" key="1">
    <source>
        <dbReference type="SAM" id="Phobius"/>
    </source>
</evidence>
<dbReference type="EMBL" id="CP119317">
    <property type="protein sequence ID" value="WEK55268.1"/>
    <property type="molecule type" value="Genomic_DNA"/>
</dbReference>
<keyword evidence="3" id="KW-1185">Reference proteome</keyword>
<keyword evidence="2" id="KW-0645">Protease</keyword>
<organism evidence="2 3">
    <name type="scientific">Candidatus Cohnella colombiensis</name>
    <dbReference type="NCBI Taxonomy" id="3121368"/>
    <lineage>
        <taxon>Bacteria</taxon>
        <taxon>Bacillati</taxon>
        <taxon>Bacillota</taxon>
        <taxon>Bacilli</taxon>
        <taxon>Bacillales</taxon>
        <taxon>Paenibacillaceae</taxon>
        <taxon>Cohnella</taxon>
    </lineage>
</organism>
<feature type="transmembrane region" description="Helical" evidence="1">
    <location>
        <begin position="159"/>
        <end position="179"/>
    </location>
</feature>
<reference evidence="2" key="1">
    <citation type="submission" date="2023-03" db="EMBL/GenBank/DDBJ databases">
        <title>Andean soil-derived lignocellulolytic bacterial consortium as a source of novel taxa and putative plastic-active enzymes.</title>
        <authorList>
            <person name="Diaz-Garcia L."/>
            <person name="Chuvochina M."/>
            <person name="Feuerriegel G."/>
            <person name="Bunk B."/>
            <person name="Sproer C."/>
            <person name="Streit W.R."/>
            <person name="Rodriguez L.M."/>
            <person name="Overmann J."/>
            <person name="Jimenez D.J."/>
        </authorList>
    </citation>
    <scope>NUCLEOTIDE SEQUENCE</scope>
    <source>
        <strain evidence="2">MAG 2441</strain>
    </source>
</reference>
<dbReference type="GO" id="GO:0006508">
    <property type="term" value="P:proteolysis"/>
    <property type="evidence" value="ECO:0007669"/>
    <property type="project" value="UniProtKB-KW"/>
</dbReference>
<sequence length="193" mass="20597">MTDKNSKIYYSAPDAPIRLVNQLAPFLSPITTDRRIVVVCIGTDRSTGDALGPLVGTFLRKFNSAAFEIYGTLDQPVHALNLDDTLEQIYEQYDNPYVIGIDACLGNSSSIGAIQVADGPIHPGAGVHKKLTPVGNIHISAVVNVGGMMEYLALQTTRLHLVVSMATLIARSLFVAIVISARGDAESASTAEQ</sequence>
<evidence type="ECO:0000313" key="3">
    <source>
        <dbReference type="Proteomes" id="UP001178662"/>
    </source>
</evidence>
<dbReference type="SUPFAM" id="SSF53163">
    <property type="entry name" value="HybD-like"/>
    <property type="match status" value="1"/>
</dbReference>
<dbReference type="GO" id="GO:0008233">
    <property type="term" value="F:peptidase activity"/>
    <property type="evidence" value="ECO:0007669"/>
    <property type="project" value="UniProtKB-KW"/>
</dbReference>
<dbReference type="InterPro" id="IPR023430">
    <property type="entry name" value="Pept_HybD-like_dom_sf"/>
</dbReference>
<dbReference type="InterPro" id="IPR009665">
    <property type="entry name" value="YyaC"/>
</dbReference>
<proteinExistence type="predicted"/>
<dbReference type="Proteomes" id="UP001178662">
    <property type="component" value="Chromosome"/>
</dbReference>
<dbReference type="AlphaFoldDB" id="A0AA95JBC5"/>
<evidence type="ECO:0000313" key="2">
    <source>
        <dbReference type="EMBL" id="WEK55268.1"/>
    </source>
</evidence>
<dbReference type="NCBIfam" id="TIGR02841">
    <property type="entry name" value="spore_YyaC"/>
    <property type="match status" value="1"/>
</dbReference>
<keyword evidence="1" id="KW-1133">Transmembrane helix</keyword>
<keyword evidence="1" id="KW-0472">Membrane</keyword>
<accession>A0AA95JBC5</accession>
<gene>
    <name evidence="2" type="primary">yyaC</name>
    <name evidence="2" type="ORF">P0Y55_04175</name>
</gene>
<keyword evidence="1" id="KW-0812">Transmembrane</keyword>
<keyword evidence="2" id="KW-0378">Hydrolase</keyword>
<protein>
    <submittedName>
        <fullName evidence="2">Spore protease YyaC</fullName>
    </submittedName>
</protein>
<dbReference type="Pfam" id="PF06866">
    <property type="entry name" value="DUF1256"/>
    <property type="match status" value="1"/>
</dbReference>
<name>A0AA95JBC5_9BACL</name>